<gene>
    <name evidence="1" type="ORF">SEA_BING_84</name>
</gene>
<keyword evidence="2" id="KW-1185">Reference proteome</keyword>
<organism evidence="1 2">
    <name type="scientific">Streptomyces phage Bing</name>
    <dbReference type="NCBI Taxonomy" id="2079427"/>
    <lineage>
        <taxon>Viruses</taxon>
        <taxon>Duplodnaviria</taxon>
        <taxon>Heunggongvirae</taxon>
        <taxon>Uroviricota</taxon>
        <taxon>Caudoviricetes</taxon>
        <taxon>Bingvirus</taxon>
        <taxon>Bingvirus bing</taxon>
    </lineage>
</organism>
<dbReference type="GO" id="GO:0016787">
    <property type="term" value="F:hydrolase activity"/>
    <property type="evidence" value="ECO:0007669"/>
    <property type="project" value="UniProtKB-KW"/>
</dbReference>
<sequence>MLERDYQKTLIAKLERLFPGCFILKNDPGYLQGVPDLLILHGDRWAMLEVKAKANAATQPNQAYYVDLLSRMSFAAFIDPSNEQDVLDALSRAFHGVALPSEA</sequence>
<dbReference type="OrthoDB" id="16912at10239"/>
<dbReference type="Gene3D" id="3.40.1350.10">
    <property type="match status" value="1"/>
</dbReference>
<keyword evidence="1" id="KW-0378">Hydrolase</keyword>
<evidence type="ECO:0000313" key="1">
    <source>
        <dbReference type="EMBL" id="AVD99506.1"/>
    </source>
</evidence>
<proteinExistence type="predicted"/>
<name>A0A2L1IWF9_9CAUD</name>
<dbReference type="Proteomes" id="UP000241360">
    <property type="component" value="Segment"/>
</dbReference>
<dbReference type="GO" id="GO:0003676">
    <property type="term" value="F:nucleic acid binding"/>
    <property type="evidence" value="ECO:0007669"/>
    <property type="project" value="InterPro"/>
</dbReference>
<accession>A0A2L1IWF9</accession>
<evidence type="ECO:0000313" key="2">
    <source>
        <dbReference type="Proteomes" id="UP000241360"/>
    </source>
</evidence>
<dbReference type="EMBL" id="MG757154">
    <property type="protein sequence ID" value="AVD99506.1"/>
    <property type="molecule type" value="Genomic_DNA"/>
</dbReference>
<reference evidence="2" key="1">
    <citation type="submission" date="2018-01" db="EMBL/GenBank/DDBJ databases">
        <authorList>
            <person name="Wardenburg K.E."/>
            <person name="Rana S."/>
            <person name="Felix E."/>
            <person name="Puentes R.J."/>
            <person name="Shaffer C.D."/>
            <person name="Weston-Hafer K.A."/>
            <person name="Russell D.A."/>
            <person name="Pope W.H."/>
            <person name="Jacobs-Sera D."/>
            <person name="Hendrix R.W."/>
            <person name="Hatfull G.F."/>
        </authorList>
    </citation>
    <scope>NUCLEOTIDE SEQUENCE [LARGE SCALE GENOMIC DNA]</scope>
</reference>
<dbReference type="InterPro" id="IPR011856">
    <property type="entry name" value="tRNA_endonuc-like_dom_sf"/>
</dbReference>
<protein>
    <submittedName>
        <fullName evidence="1">Hydrolase</fullName>
    </submittedName>
</protein>